<protein>
    <submittedName>
        <fullName evidence="1">Pyrimidine 5-nucleotidase</fullName>
    </submittedName>
</protein>
<dbReference type="InterPro" id="IPR006439">
    <property type="entry name" value="HAD-SF_hydro_IA"/>
</dbReference>
<reference evidence="3" key="2">
    <citation type="journal article" date="2010" name="PLoS Genet.">
        <title>Structure, function, and evolution of the Thiomonas spp. genome.</title>
        <authorList>
            <person name="Arsene-Ploetze F."/>
            <person name="Koechler S."/>
            <person name="Marchal M."/>
            <person name="Coppee J.Y."/>
            <person name="Chandler M."/>
            <person name="Bonnefoy V."/>
            <person name="Brochier-Armanet C."/>
            <person name="Barakat M."/>
            <person name="Barbe V."/>
            <person name="Battaglia-Brunet F."/>
            <person name="Bruneel O."/>
            <person name="Bryan C.G."/>
            <person name="Cleiss-Arnold J."/>
            <person name="Cruveiller S."/>
            <person name="Erhardt M."/>
            <person name="Heinrich-Salmeron A."/>
            <person name="Hommais F."/>
            <person name="Joulian C."/>
            <person name="Krin E."/>
            <person name="Lieutaud A."/>
            <person name="Lievremont D."/>
            <person name="Michel C."/>
            <person name="Muller D."/>
            <person name="Ortet P."/>
            <person name="Proux C."/>
            <person name="Siguier P."/>
            <person name="Roche D."/>
            <person name="Rouy Z."/>
            <person name="Salvignol G."/>
            <person name="Slyemi D."/>
            <person name="Talla E."/>
            <person name="Weiss S."/>
            <person name="Weissenbach J."/>
            <person name="Medigue C."/>
            <person name="Bertin P.N."/>
        </authorList>
    </citation>
    <scope>NUCLEOTIDE SEQUENCE [LARGE SCALE GENOMIC DNA]</scope>
    <source>
        <strain evidence="3">DSM 22701 / CIP 110005 / 3As</strain>
    </source>
</reference>
<dbReference type="NCBIfam" id="TIGR01993">
    <property type="entry name" value="Pyr-5-nucltdase"/>
    <property type="match status" value="1"/>
</dbReference>
<reference evidence="1" key="3">
    <citation type="submission" date="2010-07" db="EMBL/GenBank/DDBJ databases">
        <authorList>
            <person name="Genoscope - CEA"/>
        </authorList>
    </citation>
    <scope>NUCLEOTIDE SEQUENCE</scope>
    <source>
        <strain evidence="1">3As</strain>
    </source>
</reference>
<name>D6CS03_THIA3</name>
<dbReference type="GO" id="GO:0008252">
    <property type="term" value="F:nucleotidase activity"/>
    <property type="evidence" value="ECO:0007669"/>
    <property type="project" value="TreeGrafter"/>
</dbReference>
<dbReference type="Pfam" id="PF00702">
    <property type="entry name" value="Hydrolase"/>
    <property type="match status" value="1"/>
</dbReference>
<dbReference type="SFLD" id="SFLDG01129">
    <property type="entry name" value="C1.5:_HAD__Beta-PGM__Phosphata"/>
    <property type="match status" value="1"/>
</dbReference>
<dbReference type="PANTHER" id="PTHR47438">
    <property type="entry name" value="PHOSPHATE METABOLISM PROTEIN 8-RELATED"/>
    <property type="match status" value="1"/>
</dbReference>
<dbReference type="SUPFAM" id="SSF56784">
    <property type="entry name" value="HAD-like"/>
    <property type="match status" value="1"/>
</dbReference>
<dbReference type="NCBIfam" id="TIGR01509">
    <property type="entry name" value="HAD-SF-IA-v3"/>
    <property type="match status" value="1"/>
</dbReference>
<dbReference type="EMBL" id="FP475956">
    <property type="protein sequence ID" value="CAZ87394.1"/>
    <property type="molecule type" value="Genomic_DNA"/>
</dbReference>
<dbReference type="HOGENOM" id="CLU_059493_2_0_4"/>
<evidence type="ECO:0000313" key="4">
    <source>
        <dbReference type="Proteomes" id="UP000078599"/>
    </source>
</evidence>
<reference key="1">
    <citation type="submission" date="2009-07" db="EMBL/GenBank/DDBJ databases">
        <authorList>
            <person name="Genoscope - CEA"/>
        </authorList>
    </citation>
    <scope>NUCLEOTIDE SEQUENCE</scope>
    <source>
        <strain>3As</strain>
    </source>
</reference>
<dbReference type="InterPro" id="IPR010237">
    <property type="entry name" value="Pyr-5-nucltdase"/>
</dbReference>
<dbReference type="GO" id="GO:0009166">
    <property type="term" value="P:nucleotide catabolic process"/>
    <property type="evidence" value="ECO:0007669"/>
    <property type="project" value="TreeGrafter"/>
</dbReference>
<evidence type="ECO:0000313" key="2">
    <source>
        <dbReference type="EMBL" id="CQR30643.1"/>
    </source>
</evidence>
<dbReference type="Gene3D" id="1.10.150.450">
    <property type="match status" value="1"/>
</dbReference>
<dbReference type="KEGG" id="thi:THI_0669"/>
<dbReference type="EMBL" id="CTRI01000007">
    <property type="protein sequence ID" value="CQR30643.1"/>
    <property type="molecule type" value="Genomic_DNA"/>
</dbReference>
<organism evidence="1 3">
    <name type="scientific">Thiomonas arsenitoxydans (strain DSM 22701 / CIP 110005 / 3As)</name>
    <dbReference type="NCBI Taxonomy" id="426114"/>
    <lineage>
        <taxon>Bacteria</taxon>
        <taxon>Pseudomonadati</taxon>
        <taxon>Pseudomonadota</taxon>
        <taxon>Betaproteobacteria</taxon>
        <taxon>Burkholderiales</taxon>
        <taxon>Thiomonas</taxon>
    </lineage>
</organism>
<dbReference type="GO" id="GO:0006206">
    <property type="term" value="P:pyrimidine nucleobase metabolic process"/>
    <property type="evidence" value="ECO:0007669"/>
    <property type="project" value="TreeGrafter"/>
</dbReference>
<dbReference type="eggNOG" id="COG1011">
    <property type="taxonomic scope" value="Bacteria"/>
</dbReference>
<accession>D6CS03</accession>
<dbReference type="InterPro" id="IPR023214">
    <property type="entry name" value="HAD_sf"/>
</dbReference>
<sequence>MADTFMPFSSPQNRPQTVWLLDLDNTLHDASWRVFPLMNAEMTAFIERHLGVEREEANRIRAHFWQRYGATLLGLMHEHGVDAAQFLRETHDFPHLPRMLRCDGSERAALARLPGRKLVLTNAPRNYARRVLKTLKLWPLVDGLIAVEDMWMFHKLRPKPDARMLRHVLARHRLRPAQCVLVEDTPGHLQAARRIGLRGAWMVRYARRAARARRDLPMERTGLHGRPDFVAARIRSLNELRRLV</sequence>
<dbReference type="Proteomes" id="UP000002372">
    <property type="component" value="Chromosome"/>
</dbReference>
<dbReference type="SFLD" id="SFLDS00003">
    <property type="entry name" value="Haloacid_Dehalogenase"/>
    <property type="match status" value="1"/>
</dbReference>
<dbReference type="InterPro" id="IPR036412">
    <property type="entry name" value="HAD-like_sf"/>
</dbReference>
<dbReference type="SFLD" id="SFLDG01132">
    <property type="entry name" value="C1.5.3:_5'-Nucleotidase_Like"/>
    <property type="match status" value="1"/>
</dbReference>
<dbReference type="PANTHER" id="PTHR47438:SF1">
    <property type="entry name" value="PHOSPHATE METABOLISM PROTEIN 8-RELATED"/>
    <property type="match status" value="1"/>
</dbReference>
<gene>
    <name evidence="1" type="ordered locus">THI_0669</name>
    <name evidence="2" type="ORF">THICB1_150084</name>
</gene>
<evidence type="ECO:0000313" key="1">
    <source>
        <dbReference type="EMBL" id="CAZ87394.1"/>
    </source>
</evidence>
<dbReference type="Proteomes" id="UP000078599">
    <property type="component" value="Unassembled WGS sequence"/>
</dbReference>
<keyword evidence="4" id="KW-1185">Reference proteome</keyword>
<proteinExistence type="predicted"/>
<dbReference type="InterPro" id="IPR052791">
    <property type="entry name" value="SSM1_domain"/>
</dbReference>
<dbReference type="Gene3D" id="3.40.50.1000">
    <property type="entry name" value="HAD superfamily/HAD-like"/>
    <property type="match status" value="1"/>
</dbReference>
<reference evidence="2 4" key="4">
    <citation type="submission" date="2015-03" db="EMBL/GenBank/DDBJ databases">
        <authorList>
            <person name="Regsiter A."/>
            <person name="william w."/>
        </authorList>
    </citation>
    <scope>NUCLEOTIDE SEQUENCE [LARGE SCALE GENOMIC DNA]</scope>
    <source>
        <strain evidence="2 4">CB1</strain>
    </source>
</reference>
<dbReference type="AlphaFoldDB" id="D6CS03"/>
<evidence type="ECO:0000313" key="3">
    <source>
        <dbReference type="Proteomes" id="UP000002372"/>
    </source>
</evidence>